<protein>
    <submittedName>
        <fullName evidence="1">Uncharacterized protein</fullName>
    </submittedName>
</protein>
<evidence type="ECO:0000313" key="1">
    <source>
        <dbReference type="EMBL" id="KAF9654056.1"/>
    </source>
</evidence>
<dbReference type="Proteomes" id="UP000886501">
    <property type="component" value="Unassembled WGS sequence"/>
</dbReference>
<accession>A0ACB6ZX80</accession>
<keyword evidence="2" id="KW-1185">Reference proteome</keyword>
<proteinExistence type="predicted"/>
<organism evidence="1 2">
    <name type="scientific">Thelephora ganbajun</name>
    <name type="common">Ganba fungus</name>
    <dbReference type="NCBI Taxonomy" id="370292"/>
    <lineage>
        <taxon>Eukaryota</taxon>
        <taxon>Fungi</taxon>
        <taxon>Dikarya</taxon>
        <taxon>Basidiomycota</taxon>
        <taxon>Agaricomycotina</taxon>
        <taxon>Agaricomycetes</taxon>
        <taxon>Thelephorales</taxon>
        <taxon>Thelephoraceae</taxon>
        <taxon>Thelephora</taxon>
    </lineage>
</organism>
<comment type="caution">
    <text evidence="1">The sequence shown here is derived from an EMBL/GenBank/DDBJ whole genome shotgun (WGS) entry which is preliminary data.</text>
</comment>
<sequence>MASKDYYVEKAATETAGSLVGTDKWALEYINVNYARTILEAFDDDASGFVTIQEVNTFTSARPLDWSLPHWLAYWAVGWQMTCTSYCEKIEEILGAIIHLADEVLPENRDNVNDYISRTWRYVMVWVRSIKRAGGTEELRTKFESYVTAEEARLRQNLEHIAYHINTPDTVKLVVGNSRFETYLFPILYLVLKRDLERISLARKHVLSQFELFDAMEATVCIMDAAWYRMDDLRAIYEQQNVDVKEQLKVFAKGLYQIAHEKGPFFDGDQLRELPDPVPVREEIIPDPDSVPLTILNHPLGTKHEIDFGAYDEQVPVAPPSEEGPDAVLGTWYGFTYENGTLDDSMIILTLNRGDGENSLTASGTQHRASYLKIFTVTGKSGAPKEDGKIPVELKFVYTSVWSDVELTGKFDPEERSLRGTVLYDQGVSTGDFVFKRNPDFVRFRVSPSITTARERWEFAITVVLDRIRRGSWSSRYILQRIKDGRKYMEMSIRNNYYGRRLDADEENEYYRLCSTLLAGDARFYASLIKIKLVTFPIHSIVCDVCRGVLGGGRVLCMDCHDKTTVDLCSEPECLASTITLKYREDLTGPHRPNHSMLKVHRILFSRETVRAERDTKEALEIARQTLSDLKAQGDPMPQCTRCKETVSQPCWYCVDCTEERFICDDCEYKCLAFDDVHTRRHILVRVVEKVIETVVSTEERLRTVEGQLESVHERLRNVEILLSKLLERGSGNSPDRALINRDIQEMIDGPKNSESDNQEVNVVDQATTSTTATDK</sequence>
<gene>
    <name evidence="1" type="ORF">BDM02DRAFT_1189800</name>
</gene>
<reference evidence="1" key="2">
    <citation type="journal article" date="2020" name="Nat. Commun.">
        <title>Large-scale genome sequencing of mycorrhizal fungi provides insights into the early evolution of symbiotic traits.</title>
        <authorList>
            <person name="Miyauchi S."/>
            <person name="Kiss E."/>
            <person name="Kuo A."/>
            <person name="Drula E."/>
            <person name="Kohler A."/>
            <person name="Sanchez-Garcia M."/>
            <person name="Morin E."/>
            <person name="Andreopoulos B."/>
            <person name="Barry K.W."/>
            <person name="Bonito G."/>
            <person name="Buee M."/>
            <person name="Carver A."/>
            <person name="Chen C."/>
            <person name="Cichocki N."/>
            <person name="Clum A."/>
            <person name="Culley D."/>
            <person name="Crous P.W."/>
            <person name="Fauchery L."/>
            <person name="Girlanda M."/>
            <person name="Hayes R.D."/>
            <person name="Keri Z."/>
            <person name="LaButti K."/>
            <person name="Lipzen A."/>
            <person name="Lombard V."/>
            <person name="Magnuson J."/>
            <person name="Maillard F."/>
            <person name="Murat C."/>
            <person name="Nolan M."/>
            <person name="Ohm R.A."/>
            <person name="Pangilinan J."/>
            <person name="Pereira M.F."/>
            <person name="Perotto S."/>
            <person name="Peter M."/>
            <person name="Pfister S."/>
            <person name="Riley R."/>
            <person name="Sitrit Y."/>
            <person name="Stielow J.B."/>
            <person name="Szollosi G."/>
            <person name="Zifcakova L."/>
            <person name="Stursova M."/>
            <person name="Spatafora J.W."/>
            <person name="Tedersoo L."/>
            <person name="Vaario L.M."/>
            <person name="Yamada A."/>
            <person name="Yan M."/>
            <person name="Wang P."/>
            <person name="Xu J."/>
            <person name="Bruns T."/>
            <person name="Baldrian P."/>
            <person name="Vilgalys R."/>
            <person name="Dunand C."/>
            <person name="Henrissat B."/>
            <person name="Grigoriev I.V."/>
            <person name="Hibbett D."/>
            <person name="Nagy L.G."/>
            <person name="Martin F.M."/>
        </authorList>
    </citation>
    <scope>NUCLEOTIDE SEQUENCE</scope>
    <source>
        <strain evidence="1">P2</strain>
    </source>
</reference>
<reference evidence="1" key="1">
    <citation type="submission" date="2019-10" db="EMBL/GenBank/DDBJ databases">
        <authorList>
            <consortium name="DOE Joint Genome Institute"/>
            <person name="Kuo A."/>
            <person name="Miyauchi S."/>
            <person name="Kiss E."/>
            <person name="Drula E."/>
            <person name="Kohler A."/>
            <person name="Sanchez-Garcia M."/>
            <person name="Andreopoulos B."/>
            <person name="Barry K.W."/>
            <person name="Bonito G."/>
            <person name="Buee M."/>
            <person name="Carver A."/>
            <person name="Chen C."/>
            <person name="Cichocki N."/>
            <person name="Clum A."/>
            <person name="Culley D."/>
            <person name="Crous P.W."/>
            <person name="Fauchery L."/>
            <person name="Girlanda M."/>
            <person name="Hayes R."/>
            <person name="Keri Z."/>
            <person name="Labutti K."/>
            <person name="Lipzen A."/>
            <person name="Lombard V."/>
            <person name="Magnuson J."/>
            <person name="Maillard F."/>
            <person name="Morin E."/>
            <person name="Murat C."/>
            <person name="Nolan M."/>
            <person name="Ohm R."/>
            <person name="Pangilinan J."/>
            <person name="Pereira M."/>
            <person name="Perotto S."/>
            <person name="Peter M."/>
            <person name="Riley R."/>
            <person name="Sitrit Y."/>
            <person name="Stielow B."/>
            <person name="Szollosi G."/>
            <person name="Zifcakova L."/>
            <person name="Stursova M."/>
            <person name="Spatafora J.W."/>
            <person name="Tedersoo L."/>
            <person name="Vaario L.-M."/>
            <person name="Yamada A."/>
            <person name="Yan M."/>
            <person name="Wang P."/>
            <person name="Xu J."/>
            <person name="Bruns T."/>
            <person name="Baldrian P."/>
            <person name="Vilgalys R."/>
            <person name="Henrissat B."/>
            <person name="Grigoriev I.V."/>
            <person name="Hibbett D."/>
            <person name="Nagy L.G."/>
            <person name="Martin F.M."/>
        </authorList>
    </citation>
    <scope>NUCLEOTIDE SEQUENCE</scope>
    <source>
        <strain evidence="1">P2</strain>
    </source>
</reference>
<dbReference type="EMBL" id="MU117962">
    <property type="protein sequence ID" value="KAF9654056.1"/>
    <property type="molecule type" value="Genomic_DNA"/>
</dbReference>
<name>A0ACB6ZX80_THEGA</name>
<evidence type="ECO:0000313" key="2">
    <source>
        <dbReference type="Proteomes" id="UP000886501"/>
    </source>
</evidence>